<name>A0A4R3NL80_9GAMM</name>
<dbReference type="InterPro" id="IPR043129">
    <property type="entry name" value="ATPase_NBD"/>
</dbReference>
<dbReference type="InterPro" id="IPR000600">
    <property type="entry name" value="ROK"/>
</dbReference>
<dbReference type="GO" id="GO:0006351">
    <property type="term" value="P:DNA-templated transcription"/>
    <property type="evidence" value="ECO:0007669"/>
    <property type="project" value="TreeGrafter"/>
</dbReference>
<dbReference type="PANTHER" id="PTHR18964">
    <property type="entry name" value="ROK (REPRESSOR, ORF, KINASE) FAMILY"/>
    <property type="match status" value="1"/>
</dbReference>
<keyword evidence="2" id="KW-0805">Transcription regulation</keyword>
<dbReference type="Gene3D" id="3.30.420.40">
    <property type="match status" value="2"/>
</dbReference>
<dbReference type="InterPro" id="IPR036390">
    <property type="entry name" value="WH_DNA-bd_sf"/>
</dbReference>
<dbReference type="Gene3D" id="1.10.10.10">
    <property type="entry name" value="Winged helix-like DNA-binding domain superfamily/Winged helix DNA-binding domain"/>
    <property type="match status" value="1"/>
</dbReference>
<protein>
    <submittedName>
        <fullName evidence="6">Transcriptional regulator of PTS protein</fullName>
    </submittedName>
</protein>
<keyword evidence="5" id="KW-0119">Carbohydrate metabolism</keyword>
<dbReference type="Proteomes" id="UP000295055">
    <property type="component" value="Unassembled WGS sequence"/>
</dbReference>
<dbReference type="OrthoDB" id="3189808at2"/>
<dbReference type="SUPFAM" id="SSF53067">
    <property type="entry name" value="Actin-like ATPase domain"/>
    <property type="match status" value="2"/>
</dbReference>
<dbReference type="AlphaFoldDB" id="A0A4R3NL80"/>
<dbReference type="FunFam" id="1.10.10.10:FF:000045">
    <property type="entry name" value="ROK family transcriptional regulator"/>
    <property type="match status" value="1"/>
</dbReference>
<gene>
    <name evidence="6" type="ORF">EC835_103208</name>
</gene>
<organism evidence="6 7">
    <name type="scientific">Providencia alcalifaciens</name>
    <dbReference type="NCBI Taxonomy" id="126385"/>
    <lineage>
        <taxon>Bacteria</taxon>
        <taxon>Pseudomonadati</taxon>
        <taxon>Pseudomonadota</taxon>
        <taxon>Gammaproteobacteria</taxon>
        <taxon>Enterobacterales</taxon>
        <taxon>Morganellaceae</taxon>
        <taxon>Providencia</taxon>
    </lineage>
</organism>
<proteinExistence type="inferred from homology"/>
<evidence type="ECO:0000313" key="7">
    <source>
        <dbReference type="Proteomes" id="UP000295055"/>
    </source>
</evidence>
<evidence type="ECO:0000256" key="4">
    <source>
        <dbReference type="ARBA" id="ARBA00023163"/>
    </source>
</evidence>
<dbReference type="InterPro" id="IPR036388">
    <property type="entry name" value="WH-like_DNA-bd_sf"/>
</dbReference>
<dbReference type="RefSeq" id="WP_132495980.1">
    <property type="nucleotide sequence ID" value="NZ_SMAS01000003.1"/>
</dbReference>
<dbReference type="EMBL" id="SMAS01000003">
    <property type="protein sequence ID" value="TCT35754.1"/>
    <property type="molecule type" value="Genomic_DNA"/>
</dbReference>
<evidence type="ECO:0000313" key="6">
    <source>
        <dbReference type="EMBL" id="TCT35754.1"/>
    </source>
</evidence>
<evidence type="ECO:0000256" key="3">
    <source>
        <dbReference type="ARBA" id="ARBA00023125"/>
    </source>
</evidence>
<evidence type="ECO:0000256" key="2">
    <source>
        <dbReference type="ARBA" id="ARBA00023015"/>
    </source>
</evidence>
<accession>A0A4R3NL80</accession>
<evidence type="ECO:0000256" key="1">
    <source>
        <dbReference type="ARBA" id="ARBA00006479"/>
    </source>
</evidence>
<reference evidence="6 7" key="1">
    <citation type="submission" date="2019-03" db="EMBL/GenBank/DDBJ databases">
        <title>Genomic analyses of the natural microbiome of Caenorhabditis elegans.</title>
        <authorList>
            <person name="Samuel B."/>
        </authorList>
    </citation>
    <scope>NUCLEOTIDE SEQUENCE [LARGE SCALE GENOMIC DNA]</scope>
    <source>
        <strain evidence="6 7">JUb102</strain>
    </source>
</reference>
<dbReference type="SUPFAM" id="SSF46785">
    <property type="entry name" value="Winged helix' DNA-binding domain"/>
    <property type="match status" value="1"/>
</dbReference>
<keyword evidence="3" id="KW-0238">DNA-binding</keyword>
<comment type="similarity">
    <text evidence="1">Belongs to the ROK (NagC/XylR) family.</text>
</comment>
<keyword evidence="4" id="KW-0804">Transcription</keyword>
<dbReference type="PANTHER" id="PTHR18964:SF149">
    <property type="entry name" value="BIFUNCTIONAL UDP-N-ACETYLGLUCOSAMINE 2-EPIMERASE_N-ACETYLMANNOSAMINE KINASE"/>
    <property type="match status" value="1"/>
</dbReference>
<sequence>MINQTGNTDQIKQLNTGLVYRIIAQHGPISRIALSKQSQLAPASITKITRELMDAHLIQEREFPVLGLRGRPAVGLVIESEGWQFLAIRIEQQHAIISLKEINAKTLTEQCYPFDVKGNQQFSDRLSELISLFFEENASHLERVTAISILLDGLLDSYSGVIYGLPDYHVHQLAIGEMLTEKTGLPVYLHPPVNALAIGDHLKHSESRAQKNIIYLQIQEVVNIAVLNHGYSLDSITRQPILFAHTPTDSERPQSCYCGGKSCLETKVSIPAIVHQARDLLADYPESILHKESVDIDTISRGAIENDPLCILLLDITAKRLAYPLAMMINLFGTELILINSPLTDEQNYWFTRLQYFISLYGNPLYSNKLMFEKSTISINESETALIQNALYDGSLLLQLLQG</sequence>
<comment type="caution">
    <text evidence="6">The sequence shown here is derived from an EMBL/GenBank/DDBJ whole genome shotgun (WGS) entry which is preliminary data.</text>
</comment>
<dbReference type="GO" id="GO:0003677">
    <property type="term" value="F:DNA binding"/>
    <property type="evidence" value="ECO:0007669"/>
    <property type="project" value="UniProtKB-KW"/>
</dbReference>
<dbReference type="Pfam" id="PF00480">
    <property type="entry name" value="ROK"/>
    <property type="match status" value="1"/>
</dbReference>
<dbReference type="GO" id="GO:0006355">
    <property type="term" value="P:regulation of DNA-templated transcription"/>
    <property type="evidence" value="ECO:0007669"/>
    <property type="project" value="UniProtKB-ARBA"/>
</dbReference>
<evidence type="ECO:0000256" key="5">
    <source>
        <dbReference type="ARBA" id="ARBA00023277"/>
    </source>
</evidence>